<protein>
    <submittedName>
        <fullName evidence="2">Uncharacterized protein</fullName>
    </submittedName>
</protein>
<dbReference type="RefSeq" id="XP_018146419.1">
    <property type="nucleotide sequence ID" value="XM_018291050.1"/>
</dbReference>
<dbReference type="GeneID" id="28855044"/>
<reference evidence="2 3" key="1">
    <citation type="journal article" date="2016" name="PLoS Pathog.">
        <title>Biosynthesis of antibiotic leucinostatins in bio-control fungus Purpureocillium lilacinum and their inhibition on phytophthora revealed by genome mining.</title>
        <authorList>
            <person name="Wang G."/>
            <person name="Liu Z."/>
            <person name="Lin R."/>
            <person name="Li E."/>
            <person name="Mao Z."/>
            <person name="Ling J."/>
            <person name="Yang Y."/>
            <person name="Yin W.B."/>
            <person name="Xie B."/>
        </authorList>
    </citation>
    <scope>NUCLEOTIDE SEQUENCE [LARGE SCALE GENOMIC DNA]</scope>
    <source>
        <strain evidence="2">170</strain>
    </source>
</reference>
<name>A0A179FW97_METCM</name>
<evidence type="ECO:0000256" key="1">
    <source>
        <dbReference type="SAM" id="MobiDB-lite"/>
    </source>
</evidence>
<comment type="caution">
    <text evidence="2">The sequence shown here is derived from an EMBL/GenBank/DDBJ whole genome shotgun (WGS) entry which is preliminary data.</text>
</comment>
<feature type="compositionally biased region" description="Acidic residues" evidence="1">
    <location>
        <begin position="36"/>
        <end position="105"/>
    </location>
</feature>
<keyword evidence="3" id="KW-1185">Reference proteome</keyword>
<accession>A0A179FW97</accession>
<sequence length="222" mass="22934">MDDGTELDGAEDGELADDWDDAAEDCLEDAAVGGADEGDTWDDLADDGEDDIPEDAEGPILEETEALLDTDGADNADDSDGAGDILEPELLDTADEAEILSDIDEGTGRLDFPETDTPDGAEARSESDENTGRMDLSDGTGAPEEATSLGDSKVDAGETNIVDDLTGFPDLPPSFTEDAVDCPIGGGRMPVLEFGGVFVPPLGPVLVLDAIPPLLVPVPPDS</sequence>
<evidence type="ECO:0000313" key="2">
    <source>
        <dbReference type="EMBL" id="OAQ69882.1"/>
    </source>
</evidence>
<dbReference type="EMBL" id="LSBJ02000002">
    <property type="protein sequence ID" value="OAQ69882.1"/>
    <property type="molecule type" value="Genomic_DNA"/>
</dbReference>
<dbReference type="AlphaFoldDB" id="A0A179FW97"/>
<proteinExistence type="predicted"/>
<gene>
    <name evidence="2" type="ORF">VFPPC_13273</name>
</gene>
<feature type="compositionally biased region" description="Acidic residues" evidence="1">
    <location>
        <begin position="1"/>
        <end position="28"/>
    </location>
</feature>
<feature type="region of interest" description="Disordered" evidence="1">
    <location>
        <begin position="1"/>
        <end position="155"/>
    </location>
</feature>
<evidence type="ECO:0000313" key="3">
    <source>
        <dbReference type="Proteomes" id="UP000078397"/>
    </source>
</evidence>
<dbReference type="KEGG" id="pchm:VFPPC_13273"/>
<organism evidence="2 3">
    <name type="scientific">Pochonia chlamydosporia 170</name>
    <dbReference type="NCBI Taxonomy" id="1380566"/>
    <lineage>
        <taxon>Eukaryota</taxon>
        <taxon>Fungi</taxon>
        <taxon>Dikarya</taxon>
        <taxon>Ascomycota</taxon>
        <taxon>Pezizomycotina</taxon>
        <taxon>Sordariomycetes</taxon>
        <taxon>Hypocreomycetidae</taxon>
        <taxon>Hypocreales</taxon>
        <taxon>Clavicipitaceae</taxon>
        <taxon>Pochonia</taxon>
    </lineage>
</organism>
<feature type="compositionally biased region" description="Basic and acidic residues" evidence="1">
    <location>
        <begin position="121"/>
        <end position="136"/>
    </location>
</feature>
<dbReference type="Proteomes" id="UP000078397">
    <property type="component" value="Unassembled WGS sequence"/>
</dbReference>